<accession>A0ABN3GHH1</accession>
<gene>
    <name evidence="3" type="ORF">GCM10010170_042060</name>
</gene>
<dbReference type="EMBL" id="BAAARV010000031">
    <property type="protein sequence ID" value="GAA2351759.1"/>
    <property type="molecule type" value="Genomic_DNA"/>
</dbReference>
<sequence length="82" mass="8394">MVKRYVDDRLPIRAVAAELGLSYGKVHALLVESATPRRPVGGRRTRSQPAPDAASSAQPTATRPTVSAAAGPAGAVRGVSAC</sequence>
<protein>
    <recommendedName>
        <fullName evidence="2">Helix-turn-helix domain-containing protein</fullName>
    </recommendedName>
</protein>
<evidence type="ECO:0000259" key="2">
    <source>
        <dbReference type="Pfam" id="PF19575"/>
    </source>
</evidence>
<dbReference type="Proteomes" id="UP001501444">
    <property type="component" value="Unassembled WGS sequence"/>
</dbReference>
<evidence type="ECO:0000313" key="4">
    <source>
        <dbReference type="Proteomes" id="UP001501444"/>
    </source>
</evidence>
<proteinExistence type="predicted"/>
<organism evidence="3 4">
    <name type="scientific">Dactylosporangium salmoneum</name>
    <dbReference type="NCBI Taxonomy" id="53361"/>
    <lineage>
        <taxon>Bacteria</taxon>
        <taxon>Bacillati</taxon>
        <taxon>Actinomycetota</taxon>
        <taxon>Actinomycetes</taxon>
        <taxon>Micromonosporales</taxon>
        <taxon>Micromonosporaceae</taxon>
        <taxon>Dactylosporangium</taxon>
    </lineage>
</organism>
<feature type="domain" description="Helix-turn-helix" evidence="2">
    <location>
        <begin position="3"/>
        <end position="43"/>
    </location>
</feature>
<comment type="caution">
    <text evidence="3">The sequence shown here is derived from an EMBL/GenBank/DDBJ whole genome shotgun (WGS) entry which is preliminary data.</text>
</comment>
<name>A0ABN3GHH1_9ACTN</name>
<evidence type="ECO:0000313" key="3">
    <source>
        <dbReference type="EMBL" id="GAA2351759.1"/>
    </source>
</evidence>
<feature type="region of interest" description="Disordered" evidence="1">
    <location>
        <begin position="32"/>
        <end position="82"/>
    </location>
</feature>
<feature type="compositionally biased region" description="Low complexity" evidence="1">
    <location>
        <begin position="47"/>
        <end position="82"/>
    </location>
</feature>
<dbReference type="InterPro" id="IPR045745">
    <property type="entry name" value="HTH_58_Actinobacteria-type"/>
</dbReference>
<dbReference type="Pfam" id="PF19575">
    <property type="entry name" value="HTH_58"/>
    <property type="match status" value="1"/>
</dbReference>
<keyword evidence="4" id="KW-1185">Reference proteome</keyword>
<evidence type="ECO:0000256" key="1">
    <source>
        <dbReference type="SAM" id="MobiDB-lite"/>
    </source>
</evidence>
<reference evidence="3 4" key="1">
    <citation type="journal article" date="2019" name="Int. J. Syst. Evol. Microbiol.">
        <title>The Global Catalogue of Microorganisms (GCM) 10K type strain sequencing project: providing services to taxonomists for standard genome sequencing and annotation.</title>
        <authorList>
            <consortium name="The Broad Institute Genomics Platform"/>
            <consortium name="The Broad Institute Genome Sequencing Center for Infectious Disease"/>
            <person name="Wu L."/>
            <person name="Ma J."/>
        </authorList>
    </citation>
    <scope>NUCLEOTIDE SEQUENCE [LARGE SCALE GENOMIC DNA]</scope>
    <source>
        <strain evidence="3 4">JCM 3272</strain>
    </source>
</reference>